<gene>
    <name evidence="2" type="ORF">AHMF7605_02350</name>
</gene>
<evidence type="ECO:0000313" key="3">
    <source>
        <dbReference type="Proteomes" id="UP000240357"/>
    </source>
</evidence>
<accession>A0A2T2YAA1</accession>
<evidence type="ECO:0000259" key="1">
    <source>
        <dbReference type="Pfam" id="PF00535"/>
    </source>
</evidence>
<dbReference type="GO" id="GO:0016740">
    <property type="term" value="F:transferase activity"/>
    <property type="evidence" value="ECO:0007669"/>
    <property type="project" value="UniProtKB-KW"/>
</dbReference>
<name>A0A2T2YAA1_9BACT</name>
<keyword evidence="3" id="KW-1185">Reference proteome</keyword>
<feature type="domain" description="Glycosyltransferase 2-like" evidence="1">
    <location>
        <begin position="6"/>
        <end position="152"/>
    </location>
</feature>
<dbReference type="PANTHER" id="PTHR43179">
    <property type="entry name" value="RHAMNOSYLTRANSFERASE WBBL"/>
    <property type="match status" value="1"/>
</dbReference>
<dbReference type="InterPro" id="IPR001173">
    <property type="entry name" value="Glyco_trans_2-like"/>
</dbReference>
<reference evidence="2 3" key="1">
    <citation type="submission" date="2018-03" db="EMBL/GenBank/DDBJ databases">
        <title>Adhaeribacter sp. HMF7605 Genome sequencing and assembly.</title>
        <authorList>
            <person name="Kang H."/>
            <person name="Kang J."/>
            <person name="Cha I."/>
            <person name="Kim H."/>
            <person name="Joh K."/>
        </authorList>
    </citation>
    <scope>NUCLEOTIDE SEQUENCE [LARGE SCALE GENOMIC DNA]</scope>
    <source>
        <strain evidence="2 3">HMF7605</strain>
    </source>
</reference>
<sequence>MVSELSILIPVYNFAVDKLVNVLWVQCKEANIIFEIICLDDASDSYFQDNNRFLQKLENVIYEELPVNISRAAMRNALAQRARYSYLLFLDNDSEIIEQDFIKKYLQKAHPNQILIGGTLYPDNLPLQPYRLHWKFGRNREQKTAALRNRHPYQSLQVNNALVPRSIFQKFPFDEKIVQYGHEDSQWGKRLESASIPVVHIQNPVGHLGLEPCEIFLIKTQQAIYNLHRLYYTEGIGSKTSLIKAYIRLSRYRFKQLYFSFFKLIQPLLLLNLRSSWPSLFCFDLYKLGLFIQADCTREQ</sequence>
<dbReference type="InterPro" id="IPR029044">
    <property type="entry name" value="Nucleotide-diphossugar_trans"/>
</dbReference>
<dbReference type="PANTHER" id="PTHR43179:SF7">
    <property type="entry name" value="RHAMNOSYLTRANSFERASE WBBL"/>
    <property type="match status" value="1"/>
</dbReference>
<dbReference type="Gene3D" id="3.90.550.10">
    <property type="entry name" value="Spore Coat Polysaccharide Biosynthesis Protein SpsA, Chain A"/>
    <property type="match status" value="1"/>
</dbReference>
<dbReference type="EMBL" id="PYFT01000001">
    <property type="protein sequence ID" value="PSR52445.1"/>
    <property type="molecule type" value="Genomic_DNA"/>
</dbReference>
<dbReference type="RefSeq" id="WP_106926073.1">
    <property type="nucleotide sequence ID" value="NZ_PYFT01000001.1"/>
</dbReference>
<dbReference type="OrthoDB" id="761861at2"/>
<dbReference type="AlphaFoldDB" id="A0A2T2YAA1"/>
<protein>
    <submittedName>
        <fullName evidence="2">Glycosyl transferase</fullName>
    </submittedName>
</protein>
<evidence type="ECO:0000313" key="2">
    <source>
        <dbReference type="EMBL" id="PSR52445.1"/>
    </source>
</evidence>
<proteinExistence type="predicted"/>
<dbReference type="Proteomes" id="UP000240357">
    <property type="component" value="Unassembled WGS sequence"/>
</dbReference>
<comment type="caution">
    <text evidence="2">The sequence shown here is derived from an EMBL/GenBank/DDBJ whole genome shotgun (WGS) entry which is preliminary data.</text>
</comment>
<dbReference type="Pfam" id="PF00535">
    <property type="entry name" value="Glycos_transf_2"/>
    <property type="match status" value="1"/>
</dbReference>
<dbReference type="SUPFAM" id="SSF53448">
    <property type="entry name" value="Nucleotide-diphospho-sugar transferases"/>
    <property type="match status" value="1"/>
</dbReference>
<organism evidence="2 3">
    <name type="scientific">Adhaeribacter arboris</name>
    <dbReference type="NCBI Taxonomy" id="2072846"/>
    <lineage>
        <taxon>Bacteria</taxon>
        <taxon>Pseudomonadati</taxon>
        <taxon>Bacteroidota</taxon>
        <taxon>Cytophagia</taxon>
        <taxon>Cytophagales</taxon>
        <taxon>Hymenobacteraceae</taxon>
        <taxon>Adhaeribacter</taxon>
    </lineage>
</organism>
<keyword evidence="2" id="KW-0808">Transferase</keyword>